<protein>
    <submittedName>
        <fullName evidence="1">Uncharacterized protein</fullName>
    </submittedName>
</protein>
<sequence>MTLDVNEKEKYSTENPELLLESMPLLAAFRPQNPAGDKNVQLHVHQLLSPWAEDRVVRRLGQVGTVHCEQISGHGSQHIADSAHLSTKSIGHGERSGDKTVNLSTGGEREMVRQIHGFEKAKAHSAHRVFVLFEEILHVRTDLNVIE</sequence>
<reference evidence="1 2" key="1">
    <citation type="submission" date="2021-06" db="EMBL/GenBank/DDBJ databases">
        <title>Caerostris extrusa draft genome.</title>
        <authorList>
            <person name="Kono N."/>
            <person name="Arakawa K."/>
        </authorList>
    </citation>
    <scope>NUCLEOTIDE SEQUENCE [LARGE SCALE GENOMIC DNA]</scope>
</reference>
<comment type="caution">
    <text evidence="1">The sequence shown here is derived from an EMBL/GenBank/DDBJ whole genome shotgun (WGS) entry which is preliminary data.</text>
</comment>
<dbReference type="Proteomes" id="UP001054945">
    <property type="component" value="Unassembled WGS sequence"/>
</dbReference>
<evidence type="ECO:0000313" key="2">
    <source>
        <dbReference type="Proteomes" id="UP001054945"/>
    </source>
</evidence>
<gene>
    <name evidence="1" type="ORF">CEXT_516811</name>
</gene>
<organism evidence="1 2">
    <name type="scientific">Caerostris extrusa</name>
    <name type="common">Bark spider</name>
    <name type="synonym">Caerostris bankana</name>
    <dbReference type="NCBI Taxonomy" id="172846"/>
    <lineage>
        <taxon>Eukaryota</taxon>
        <taxon>Metazoa</taxon>
        <taxon>Ecdysozoa</taxon>
        <taxon>Arthropoda</taxon>
        <taxon>Chelicerata</taxon>
        <taxon>Arachnida</taxon>
        <taxon>Araneae</taxon>
        <taxon>Araneomorphae</taxon>
        <taxon>Entelegynae</taxon>
        <taxon>Araneoidea</taxon>
        <taxon>Araneidae</taxon>
        <taxon>Caerostris</taxon>
    </lineage>
</organism>
<accession>A0AAV4MS09</accession>
<proteinExistence type="predicted"/>
<name>A0AAV4MS09_CAEEX</name>
<dbReference type="AlphaFoldDB" id="A0AAV4MS09"/>
<keyword evidence="2" id="KW-1185">Reference proteome</keyword>
<evidence type="ECO:0000313" key="1">
    <source>
        <dbReference type="EMBL" id="GIX74628.1"/>
    </source>
</evidence>
<dbReference type="EMBL" id="BPLR01002518">
    <property type="protein sequence ID" value="GIX74628.1"/>
    <property type="molecule type" value="Genomic_DNA"/>
</dbReference>